<organism evidence="5 6">
    <name type="scientific">Myripristis murdjan</name>
    <name type="common">pinecone soldierfish</name>
    <dbReference type="NCBI Taxonomy" id="586833"/>
    <lineage>
        <taxon>Eukaryota</taxon>
        <taxon>Metazoa</taxon>
        <taxon>Chordata</taxon>
        <taxon>Craniata</taxon>
        <taxon>Vertebrata</taxon>
        <taxon>Euteleostomi</taxon>
        <taxon>Actinopterygii</taxon>
        <taxon>Neopterygii</taxon>
        <taxon>Teleostei</taxon>
        <taxon>Neoteleostei</taxon>
        <taxon>Acanthomorphata</taxon>
        <taxon>Holocentriformes</taxon>
        <taxon>Holocentridae</taxon>
        <taxon>Myripristis</taxon>
    </lineage>
</organism>
<evidence type="ECO:0000256" key="3">
    <source>
        <dbReference type="SAM" id="SignalP"/>
    </source>
</evidence>
<dbReference type="GO" id="GO:0005576">
    <property type="term" value="C:extracellular region"/>
    <property type="evidence" value="ECO:0007669"/>
    <property type="project" value="InterPro"/>
</dbReference>
<gene>
    <name evidence="5" type="primary">LOC115367301</name>
</gene>
<name>A0A667XGV7_9TELE</name>
<dbReference type="PRINTS" id="PR00005">
    <property type="entry name" value="APPLEDOMAIN"/>
</dbReference>
<dbReference type="PANTHER" id="PTHR33946">
    <property type="match status" value="1"/>
</dbReference>
<keyword evidence="2" id="KW-1015">Disulfide bond</keyword>
<evidence type="ECO:0000259" key="4">
    <source>
        <dbReference type="PROSITE" id="PS50948"/>
    </source>
</evidence>
<evidence type="ECO:0000256" key="2">
    <source>
        <dbReference type="ARBA" id="ARBA00023157"/>
    </source>
</evidence>
<dbReference type="SUPFAM" id="SSF57414">
    <property type="entry name" value="Hairpin loop containing domain-like"/>
    <property type="match status" value="2"/>
</dbReference>
<dbReference type="Pfam" id="PF14295">
    <property type="entry name" value="PAN_4"/>
    <property type="match status" value="3"/>
</dbReference>
<accession>A0A667XGV7</accession>
<evidence type="ECO:0000256" key="1">
    <source>
        <dbReference type="ARBA" id="ARBA00022737"/>
    </source>
</evidence>
<feature type="domain" description="Apple" evidence="4">
    <location>
        <begin position="107"/>
        <end position="193"/>
    </location>
</feature>
<dbReference type="PROSITE" id="PS50948">
    <property type="entry name" value="PAN"/>
    <property type="match status" value="3"/>
</dbReference>
<evidence type="ECO:0000313" key="5">
    <source>
        <dbReference type="Ensembl" id="ENSMMDP00005008271.1"/>
    </source>
</evidence>
<keyword evidence="1" id="KW-0677">Repeat</keyword>
<dbReference type="InterPro" id="IPR003609">
    <property type="entry name" value="Pan_app"/>
</dbReference>
<dbReference type="PANTHER" id="PTHR33946:SF4">
    <property type="entry name" value="COAGULATION FACTOR XI"/>
    <property type="match status" value="1"/>
</dbReference>
<dbReference type="Ensembl" id="ENSMMDT00005008511.1">
    <property type="protein sequence ID" value="ENSMMDP00005008271.1"/>
    <property type="gene ID" value="ENSMMDG00005004547.1"/>
</dbReference>
<feature type="signal peptide" evidence="3">
    <location>
        <begin position="1"/>
        <end position="22"/>
    </location>
</feature>
<dbReference type="SMART" id="SM00223">
    <property type="entry name" value="APPLE"/>
    <property type="match status" value="4"/>
</dbReference>
<feature type="chain" id="PRO_5025334423" evidence="3">
    <location>
        <begin position="23"/>
        <end position="373"/>
    </location>
</feature>
<feature type="domain" description="Apple" evidence="4">
    <location>
        <begin position="24"/>
        <end position="100"/>
    </location>
</feature>
<dbReference type="GO" id="GO:0006508">
    <property type="term" value="P:proteolysis"/>
    <property type="evidence" value="ECO:0007669"/>
    <property type="project" value="InterPro"/>
</dbReference>
<feature type="domain" description="Apple" evidence="4">
    <location>
        <begin position="203"/>
        <end position="279"/>
    </location>
</feature>
<reference evidence="5" key="2">
    <citation type="submission" date="2025-08" db="UniProtKB">
        <authorList>
            <consortium name="Ensembl"/>
        </authorList>
    </citation>
    <scope>IDENTIFICATION</scope>
</reference>
<protein>
    <submittedName>
        <fullName evidence="5">Coagulation factor XI-like</fullName>
    </submittedName>
</protein>
<evidence type="ECO:0000313" key="6">
    <source>
        <dbReference type="Proteomes" id="UP000472263"/>
    </source>
</evidence>
<dbReference type="GeneTree" id="ENSGT00940000158569"/>
<dbReference type="InterPro" id="IPR000177">
    <property type="entry name" value="Apple"/>
</dbReference>
<dbReference type="AlphaFoldDB" id="A0A667XGV7"/>
<sequence length="373" mass="42475">RMRACFILVALFSLCVSLSISAECVRELLENVDFPGTDLTQLYSPDVNHCQLLCTKHPSCLFFTFVRADWTRDNRHFYCYLKSTPSGQPNSQSPVLGVTSGYSLKPCDPCLSQVYQNMDFPGADYRSLFTADYEECQRACTNDPFCQFFTFVSGTYTEKPTRYKCYLKFSWTIPVIPNIVARPMVVSGFSHSLNIATNSDRVCQPKFFPNTNIQGNDMEALLAGSAEHCLSLCSAHPRCTYFSYVTSDGRFHCYLKNNPDQMMTEAMDDVISGIPARFCQLDNWLKTALEGVDFPGMDIRYVMLDDPETCQTTCSQDPHCQYYTYVSENFQSSMYRRRCYLKRFITMPMPPKVTKVANAVCGFSLRNCQTGLK</sequence>
<dbReference type="PROSITE" id="PS00495">
    <property type="entry name" value="APPLE"/>
    <property type="match status" value="1"/>
</dbReference>
<dbReference type="Proteomes" id="UP000472263">
    <property type="component" value="Chromosome 11"/>
</dbReference>
<reference evidence="5" key="1">
    <citation type="submission" date="2019-06" db="EMBL/GenBank/DDBJ databases">
        <authorList>
            <consortium name="Wellcome Sanger Institute Data Sharing"/>
        </authorList>
    </citation>
    <scope>NUCLEOTIDE SEQUENCE [LARGE SCALE GENOMIC DNA]</scope>
</reference>
<dbReference type="Pfam" id="PF00024">
    <property type="entry name" value="PAN_1"/>
    <property type="match status" value="1"/>
</dbReference>
<keyword evidence="3" id="KW-0732">Signal</keyword>
<dbReference type="CDD" id="cd01100">
    <property type="entry name" value="APPLE_Factor_XI_like"/>
    <property type="match status" value="3"/>
</dbReference>
<dbReference type="Gene3D" id="3.50.4.10">
    <property type="entry name" value="Hepatocyte Growth Factor"/>
    <property type="match status" value="4"/>
</dbReference>
<keyword evidence="6" id="KW-1185">Reference proteome</keyword>
<proteinExistence type="predicted"/>
<reference evidence="5" key="3">
    <citation type="submission" date="2025-09" db="UniProtKB">
        <authorList>
            <consortium name="Ensembl"/>
        </authorList>
    </citation>
    <scope>IDENTIFICATION</scope>
</reference>